<dbReference type="EMBL" id="CP022202">
    <property type="protein sequence ID" value="AXA64090.1"/>
    <property type="molecule type" value="Genomic_DNA"/>
</dbReference>
<protein>
    <submittedName>
        <fullName evidence="1">Uncharacterized protein</fullName>
    </submittedName>
</protein>
<dbReference type="Proteomes" id="UP000251666">
    <property type="component" value="Chromosome"/>
</dbReference>
<evidence type="ECO:0000313" key="2">
    <source>
        <dbReference type="Proteomes" id="UP000251666"/>
    </source>
</evidence>
<sequence>MYRIAGEAELRGRSARTSCPCVGITLPRSVSEVGVGAPATERARLDAGSKAATTAPAAE</sequence>
<dbReference type="AlphaFoldDB" id="A0A2Z5A3L2"/>
<keyword evidence="2" id="KW-1185">Reference proteome</keyword>
<gene>
    <name evidence="1" type="ORF">CEQ51_07870</name>
</gene>
<reference evidence="2" key="1">
    <citation type="journal article" date="2021" name="Front. Microbiol.">
        <title>Genomic Analysis of the 1-Aminocyclopropane-1-Carboxylate Deaminase-Producing Pseudomonas thivervalensis SC5 Reveals Its Multifaceted Roles in Soil and in Beneficial Interactions With Plants.</title>
        <authorList>
            <person name="Nascimento F.X."/>
            <person name="Uron P."/>
            <person name="Glick B.R."/>
            <person name="Giachini A."/>
            <person name="Rossi M.J."/>
        </authorList>
    </citation>
    <scope>NUCLEOTIDE SEQUENCE [LARGE SCALE GENOMIC DNA]</scope>
    <source>
        <strain evidence="2">PLM3</strain>
    </source>
</reference>
<proteinExistence type="predicted"/>
<name>A0A2Z5A3L2_9PSED</name>
<evidence type="ECO:0000313" key="1">
    <source>
        <dbReference type="EMBL" id="AXA64090.1"/>
    </source>
</evidence>
<accession>A0A2Z5A3L2</accession>
<dbReference type="KEGG" id="pthv:CE140_08030"/>
<organism evidence="1 2">
    <name type="scientific">Pseudomonas thivervalensis</name>
    <dbReference type="NCBI Taxonomy" id="86265"/>
    <lineage>
        <taxon>Bacteria</taxon>
        <taxon>Pseudomonadati</taxon>
        <taxon>Pseudomonadota</taxon>
        <taxon>Gammaproteobacteria</taxon>
        <taxon>Pseudomonadales</taxon>
        <taxon>Pseudomonadaceae</taxon>
        <taxon>Pseudomonas</taxon>
    </lineage>
</organism>